<evidence type="ECO:0000313" key="3">
    <source>
        <dbReference type="EMBL" id="GCC53226.1"/>
    </source>
</evidence>
<dbReference type="Pfam" id="PF09299">
    <property type="entry name" value="Mu-transpos_C"/>
    <property type="match status" value="1"/>
</dbReference>
<dbReference type="SUPFAM" id="SSF53098">
    <property type="entry name" value="Ribonuclease H-like"/>
    <property type="match status" value="1"/>
</dbReference>
<proteinExistence type="predicted"/>
<accession>A0A401UE91</accession>
<reference evidence="3 4" key="1">
    <citation type="submission" date="2018-11" db="EMBL/GenBank/DDBJ databases">
        <title>Chryseotalea sanarue gen. nov., sp., nov., a member of the family Cytophagaceae, isolated from a brackish lake in Hamamatsu Japan.</title>
        <authorList>
            <person name="Maejima Y."/>
            <person name="Iino T."/>
            <person name="Muraguchi Y."/>
            <person name="Fukuda K."/>
            <person name="Ohkuma M."/>
            <person name="Moriuchi R."/>
            <person name="Dohra H."/>
            <person name="Kimbara K."/>
            <person name="Shintani M."/>
        </authorList>
    </citation>
    <scope>NUCLEOTIDE SEQUENCE [LARGE SCALE GENOMIC DNA]</scope>
    <source>
        <strain evidence="3 4">Ys</strain>
    </source>
</reference>
<dbReference type="RefSeq" id="WP_127123879.1">
    <property type="nucleotide sequence ID" value="NZ_BHXQ01000007.1"/>
</dbReference>
<dbReference type="Proteomes" id="UP000288227">
    <property type="component" value="Unassembled WGS sequence"/>
</dbReference>
<dbReference type="InterPro" id="IPR001584">
    <property type="entry name" value="Integrase_cat-core"/>
</dbReference>
<sequence>MLRLLKGEIVYYQGVKYTVTKVLRDMKYLQIRDAKTGLPQRVAICDVTSNDLVNNIPDAKYERGFDAFTSEELEKAEIRFKIIQPFLGELRGNKVELVKVAKEHGYNVSTLYKWIFRYETCGHVGGLVDSEGRGGKGGKRLGDDKIEEIISESIEEVYLNSKSVNKTFDRIRMLCEDLDLQVPHISTIRRRIKGIPEYERKRRREGVNTADNQYEARPGQFPGATTPLSVVQIDHTILDIFLVDDDDREPLKRPWITVLIDVYSRMILGFYLSFDAPGAFGTGRAIAHSILPKEKFLKDLGVDGDWPCWGKMVSIHCDNAKEFRGNMLKDACLSYNIDLKFRPVRKPRYGSHIERLMGTFATALSDLDGGTKVSKEKRSHKHPEKNANLTIAEFEIWLTRYITNIYHLQIHRGIEMSPYDKWMQGIWGYNDQLGIGTPERISGMQEEIKLKLDLQPHEVRTIQPDGVSINGLTYYHDLFRPWIGIKEIGADGKKSKSKTFKFKYDPRDTSRIYWLDPTGRIYHEIKYSNPKGVSMDRWELNKIKADLKEKNIQATDEAIFKAKRENDELEKNAKKVTLDTKKKNARKKRKSTESGTQPQASTPTTKISRFKIDQKTEIKPFDELDYGKRVFK</sequence>
<feature type="compositionally biased region" description="Polar residues" evidence="1">
    <location>
        <begin position="593"/>
        <end position="607"/>
    </location>
</feature>
<dbReference type="GO" id="GO:0015074">
    <property type="term" value="P:DNA integration"/>
    <property type="evidence" value="ECO:0007669"/>
    <property type="project" value="InterPro"/>
</dbReference>
<dbReference type="InterPro" id="IPR015378">
    <property type="entry name" value="Transposase-like_Mu_C"/>
</dbReference>
<protein>
    <recommendedName>
        <fullName evidence="2">Integrase catalytic domain-containing protein</fullName>
    </recommendedName>
</protein>
<dbReference type="PROSITE" id="PS50994">
    <property type="entry name" value="INTEGRASE"/>
    <property type="match status" value="1"/>
</dbReference>
<dbReference type="Gene3D" id="3.30.420.10">
    <property type="entry name" value="Ribonuclease H-like superfamily/Ribonuclease H"/>
    <property type="match status" value="1"/>
</dbReference>
<feature type="compositionally biased region" description="Basic and acidic residues" evidence="1">
    <location>
        <begin position="572"/>
        <end position="582"/>
    </location>
</feature>
<feature type="region of interest" description="Disordered" evidence="1">
    <location>
        <begin position="572"/>
        <end position="613"/>
    </location>
</feature>
<dbReference type="InterPro" id="IPR012337">
    <property type="entry name" value="RNaseH-like_sf"/>
</dbReference>
<gene>
    <name evidence="3" type="ORF">SanaruYs_34690</name>
</gene>
<keyword evidence="4" id="KW-1185">Reference proteome</keyword>
<dbReference type="GO" id="GO:0003676">
    <property type="term" value="F:nucleic acid binding"/>
    <property type="evidence" value="ECO:0007669"/>
    <property type="project" value="InterPro"/>
</dbReference>
<dbReference type="AlphaFoldDB" id="A0A401UE91"/>
<feature type="domain" description="Integrase catalytic" evidence="2">
    <location>
        <begin position="223"/>
        <end position="426"/>
    </location>
</feature>
<evidence type="ECO:0000259" key="2">
    <source>
        <dbReference type="PROSITE" id="PS50994"/>
    </source>
</evidence>
<dbReference type="OrthoDB" id="501284at2"/>
<dbReference type="InterPro" id="IPR036397">
    <property type="entry name" value="RNaseH_sf"/>
</dbReference>
<comment type="caution">
    <text evidence="3">The sequence shown here is derived from an EMBL/GenBank/DDBJ whole genome shotgun (WGS) entry which is preliminary data.</text>
</comment>
<organism evidence="3 4">
    <name type="scientific">Chryseotalea sanaruensis</name>
    <dbReference type="NCBI Taxonomy" id="2482724"/>
    <lineage>
        <taxon>Bacteria</taxon>
        <taxon>Pseudomonadati</taxon>
        <taxon>Bacteroidota</taxon>
        <taxon>Cytophagia</taxon>
        <taxon>Cytophagales</taxon>
        <taxon>Chryseotaleaceae</taxon>
        <taxon>Chryseotalea</taxon>
    </lineage>
</organism>
<evidence type="ECO:0000256" key="1">
    <source>
        <dbReference type="SAM" id="MobiDB-lite"/>
    </source>
</evidence>
<name>A0A401UE91_9BACT</name>
<evidence type="ECO:0000313" key="4">
    <source>
        <dbReference type="Proteomes" id="UP000288227"/>
    </source>
</evidence>
<dbReference type="EMBL" id="BHXQ01000007">
    <property type="protein sequence ID" value="GCC53226.1"/>
    <property type="molecule type" value="Genomic_DNA"/>
</dbReference>